<reference evidence="3 4" key="1">
    <citation type="journal article" date="2014" name="BMC Genomics">
        <title>Genome and secretome analysis of the hemibiotrophic fungal pathogen, Moniliophthora roreri, which causes frosty pod rot disease of cacao: mechanisms of the biotrophic and necrotrophic phases.</title>
        <authorList>
            <person name="Meinhardt L.W."/>
            <person name="Costa G.G.L."/>
            <person name="Thomazella D.P.T."/>
            <person name="Teixeira P.J.P.L."/>
            <person name="Carazzolle M.F."/>
            <person name="Schuster S.C."/>
            <person name="Carlson J.E."/>
            <person name="Guiltinan M.J."/>
            <person name="Mieczkowski P."/>
            <person name="Farmer A."/>
            <person name="Ramaraj T."/>
            <person name="Crozier J."/>
            <person name="Davis R.E."/>
            <person name="Shao J."/>
            <person name="Melnick R.L."/>
            <person name="Pereira G.A.G."/>
            <person name="Bailey B.A."/>
        </authorList>
    </citation>
    <scope>NUCLEOTIDE SEQUENCE [LARGE SCALE GENOMIC DNA]</scope>
    <source>
        <strain evidence="3 4">MCA 2997</strain>
    </source>
</reference>
<dbReference type="OrthoDB" id="2744793at2759"/>
<name>V2YQH4_MONRO</name>
<keyword evidence="2" id="KW-0472">Membrane</keyword>
<feature type="transmembrane region" description="Helical" evidence="2">
    <location>
        <begin position="107"/>
        <end position="131"/>
    </location>
</feature>
<feature type="region of interest" description="Disordered" evidence="1">
    <location>
        <begin position="303"/>
        <end position="322"/>
    </location>
</feature>
<feature type="compositionally biased region" description="Basic and acidic residues" evidence="1">
    <location>
        <begin position="303"/>
        <end position="313"/>
    </location>
</feature>
<feature type="non-terminal residue" evidence="3">
    <location>
        <position position="1"/>
    </location>
</feature>
<dbReference type="STRING" id="1381753.V2YQH4"/>
<feature type="transmembrane region" description="Helical" evidence="2">
    <location>
        <begin position="63"/>
        <end position="87"/>
    </location>
</feature>
<proteinExistence type="predicted"/>
<evidence type="ECO:0000313" key="3">
    <source>
        <dbReference type="EMBL" id="ESK93929.1"/>
    </source>
</evidence>
<dbReference type="KEGG" id="mrr:Moror_12948"/>
<keyword evidence="2" id="KW-1133">Transmembrane helix</keyword>
<dbReference type="EMBL" id="AWSO01000162">
    <property type="protein sequence ID" value="ESK93929.1"/>
    <property type="molecule type" value="Genomic_DNA"/>
</dbReference>
<feature type="transmembrane region" description="Helical" evidence="2">
    <location>
        <begin position="226"/>
        <end position="249"/>
    </location>
</feature>
<feature type="transmembrane region" description="Helical" evidence="2">
    <location>
        <begin position="187"/>
        <end position="205"/>
    </location>
</feature>
<dbReference type="AlphaFoldDB" id="V2YQH4"/>
<keyword evidence="4" id="KW-1185">Reference proteome</keyword>
<feature type="transmembrane region" description="Helical" evidence="2">
    <location>
        <begin position="269"/>
        <end position="287"/>
    </location>
</feature>
<feature type="transmembrane region" description="Helical" evidence="2">
    <location>
        <begin position="143"/>
        <end position="163"/>
    </location>
</feature>
<evidence type="ECO:0000313" key="4">
    <source>
        <dbReference type="Proteomes" id="UP000017559"/>
    </source>
</evidence>
<protein>
    <recommendedName>
        <fullName evidence="5">Integral membrane protein</fullName>
    </recommendedName>
</protein>
<organism evidence="3 4">
    <name type="scientific">Moniliophthora roreri (strain MCA 2997)</name>
    <name type="common">Cocoa frosty pod rot fungus</name>
    <name type="synonym">Crinipellis roreri</name>
    <dbReference type="NCBI Taxonomy" id="1381753"/>
    <lineage>
        <taxon>Eukaryota</taxon>
        <taxon>Fungi</taxon>
        <taxon>Dikarya</taxon>
        <taxon>Basidiomycota</taxon>
        <taxon>Agaricomycotina</taxon>
        <taxon>Agaricomycetes</taxon>
        <taxon>Agaricomycetidae</taxon>
        <taxon>Agaricales</taxon>
        <taxon>Marasmiineae</taxon>
        <taxon>Marasmiaceae</taxon>
        <taxon>Moniliophthora</taxon>
    </lineage>
</organism>
<sequence length="322" mass="35228">PSLMSSNVDPDSSWVSRLGTVVYLNVAFLITSTFYYGIYAILVCFAVPILCNKEGNSRAKITILIAILAMFAISTFSAAIQATNVLLSVQVFIDGNEEGLGMFRDKMYIPSGVEQVLCFLTILIGDSVVIWRTWVLWSGDLKIVFIPCTLLLGTFASTFAVWVCKGSHLSSMDLSMDIPECVSLDRATYALSAATNVAATVAIGYKVWLHRTVTRKYLETRSQAEMIISLVLALGGIYCFIWILGLAVAASSGKASSPLHFVSFSIRGASRQVVGIYPTLLIVIIHLKKSFWETHTEARISESNVPDKHHIEPHPSSASTSM</sequence>
<dbReference type="Proteomes" id="UP000017559">
    <property type="component" value="Unassembled WGS sequence"/>
</dbReference>
<dbReference type="HOGENOM" id="CLU_044614_9_3_1"/>
<evidence type="ECO:0008006" key="5">
    <source>
        <dbReference type="Google" id="ProtNLM"/>
    </source>
</evidence>
<gene>
    <name evidence="3" type="ORF">Moror_12948</name>
</gene>
<keyword evidence="2" id="KW-0812">Transmembrane</keyword>
<comment type="caution">
    <text evidence="3">The sequence shown here is derived from an EMBL/GenBank/DDBJ whole genome shotgun (WGS) entry which is preliminary data.</text>
</comment>
<feature type="transmembrane region" description="Helical" evidence="2">
    <location>
        <begin position="20"/>
        <end position="51"/>
    </location>
</feature>
<accession>V2YQH4</accession>
<evidence type="ECO:0000256" key="2">
    <source>
        <dbReference type="SAM" id="Phobius"/>
    </source>
</evidence>
<evidence type="ECO:0000256" key="1">
    <source>
        <dbReference type="SAM" id="MobiDB-lite"/>
    </source>
</evidence>